<sequence length="236" mass="26770">MTCNEIISQLQAMSSEKHKANVIKLGIPEENSIGVSTTEIRALAKKIEKSQDLAYELWQSGYHEARLLAVLLFDKKKTTLEEVDTLMSDVVSWDLCDHLCKNLIVKMKDFDQLITLWITSQHTYKKRGAFTLMASAAIHQKDITAETLDAYLALIQEHSQDEQDHVKKSVSWALREIGKHDFDTNEKALLLAHNLKENGNKAQVWIGKDAIKELENLVKVPGRTRLISADSKMGRE</sequence>
<protein>
    <submittedName>
        <fullName evidence="1">DNA alkylation repair protein</fullName>
    </submittedName>
</protein>
<dbReference type="STRING" id="1776384.GCA_900086585_03333"/>
<dbReference type="PANTHER" id="PTHR41291">
    <property type="entry name" value="DNA ALKYLATION REPAIR PROTEIN"/>
    <property type="match status" value="1"/>
</dbReference>
<dbReference type="SUPFAM" id="SSF48371">
    <property type="entry name" value="ARM repeat"/>
    <property type="match status" value="1"/>
</dbReference>
<reference evidence="1 2" key="1">
    <citation type="submission" date="2018-08" db="EMBL/GenBank/DDBJ databases">
        <title>A genome reference for cultivated species of the human gut microbiota.</title>
        <authorList>
            <person name="Zou Y."/>
            <person name="Xue W."/>
            <person name="Luo G."/>
        </authorList>
    </citation>
    <scope>NUCLEOTIDE SEQUENCE [LARGE SCALE GENOMIC DNA]</scope>
    <source>
        <strain evidence="1 2">AM07-24</strain>
    </source>
</reference>
<comment type="caution">
    <text evidence="1">The sequence shown here is derived from an EMBL/GenBank/DDBJ whole genome shotgun (WGS) entry which is preliminary data.</text>
</comment>
<dbReference type="EMBL" id="QRMS01000001">
    <property type="protein sequence ID" value="RHJ89961.1"/>
    <property type="molecule type" value="Genomic_DNA"/>
</dbReference>
<dbReference type="Pfam" id="PF08713">
    <property type="entry name" value="DNA_alkylation"/>
    <property type="match status" value="1"/>
</dbReference>
<dbReference type="RefSeq" id="WP_118334024.1">
    <property type="nucleotide sequence ID" value="NZ_AP025567.1"/>
</dbReference>
<proteinExistence type="predicted"/>
<gene>
    <name evidence="1" type="ORF">DW099_05215</name>
</gene>
<evidence type="ECO:0000313" key="2">
    <source>
        <dbReference type="Proteomes" id="UP000284841"/>
    </source>
</evidence>
<evidence type="ECO:0000313" key="1">
    <source>
        <dbReference type="EMBL" id="RHJ89961.1"/>
    </source>
</evidence>
<dbReference type="OrthoDB" id="9784740at2"/>
<accession>A0A415E875</accession>
<dbReference type="PANTHER" id="PTHR41291:SF1">
    <property type="entry name" value="DNA ALKYLATION REPAIR PROTEIN"/>
    <property type="match status" value="1"/>
</dbReference>
<dbReference type="CDD" id="cd06561">
    <property type="entry name" value="AlkD_like"/>
    <property type="match status" value="1"/>
</dbReference>
<dbReference type="Proteomes" id="UP000284841">
    <property type="component" value="Unassembled WGS sequence"/>
</dbReference>
<keyword evidence="2" id="KW-1185">Reference proteome</keyword>
<organism evidence="1 2">
    <name type="scientific">Emergencia timonensis</name>
    <dbReference type="NCBI Taxonomy" id="1776384"/>
    <lineage>
        <taxon>Bacteria</taxon>
        <taxon>Bacillati</taxon>
        <taxon>Bacillota</taxon>
        <taxon>Clostridia</taxon>
        <taxon>Peptostreptococcales</taxon>
        <taxon>Anaerovoracaceae</taxon>
        <taxon>Emergencia</taxon>
    </lineage>
</organism>
<dbReference type="AlphaFoldDB" id="A0A415E875"/>
<dbReference type="InterPro" id="IPR016024">
    <property type="entry name" value="ARM-type_fold"/>
</dbReference>
<name>A0A415E875_9FIRM</name>
<dbReference type="Gene3D" id="1.25.10.90">
    <property type="match status" value="1"/>
</dbReference>
<dbReference type="InterPro" id="IPR014825">
    <property type="entry name" value="DNA_alkylation"/>
</dbReference>